<evidence type="ECO:0000313" key="1">
    <source>
        <dbReference type="EMBL" id="TEA39541.1"/>
    </source>
</evidence>
<dbReference type="EMBL" id="QWLN02003944">
    <property type="protein sequence ID" value="TEA39541.1"/>
    <property type="molecule type" value="Genomic_DNA"/>
</dbReference>
<gene>
    <name evidence="1" type="ORF">DBR06_SOUSAS55510002</name>
</gene>
<proteinExistence type="predicted"/>
<evidence type="ECO:0000313" key="2">
    <source>
        <dbReference type="Proteomes" id="UP000295264"/>
    </source>
</evidence>
<accession>A0A484GW20</accession>
<organism evidence="1 2">
    <name type="scientific">Sousa chinensis</name>
    <name type="common">Indo-pacific humpbacked dolphin</name>
    <name type="synonym">Steno chinensis</name>
    <dbReference type="NCBI Taxonomy" id="103600"/>
    <lineage>
        <taxon>Eukaryota</taxon>
        <taxon>Metazoa</taxon>
        <taxon>Chordata</taxon>
        <taxon>Craniata</taxon>
        <taxon>Vertebrata</taxon>
        <taxon>Euteleostomi</taxon>
        <taxon>Mammalia</taxon>
        <taxon>Eutheria</taxon>
        <taxon>Laurasiatheria</taxon>
        <taxon>Artiodactyla</taxon>
        <taxon>Whippomorpha</taxon>
        <taxon>Cetacea</taxon>
        <taxon>Odontoceti</taxon>
        <taxon>Delphinidae</taxon>
        <taxon>Sousa</taxon>
    </lineage>
</organism>
<feature type="non-terminal residue" evidence="1">
    <location>
        <position position="49"/>
    </location>
</feature>
<reference evidence="1 2" key="1">
    <citation type="journal article" date="2018" name="Genomics">
        <title>Molecular footprints of inshore aquatic adaptation in Indo-Pacific humpback dolphin (Sousa chinensis).</title>
        <authorList>
            <person name="Ming Y."/>
            <person name="Jian J."/>
            <person name="Yu F."/>
            <person name="Yu X."/>
            <person name="Wang J."/>
            <person name="Liu W."/>
        </authorList>
    </citation>
    <scope>NUCLEOTIDE SEQUENCE [LARGE SCALE GENOMIC DNA]</scope>
    <source>
        <strain evidence="1">MY-2018</strain>
        <tissue evidence="1">Skin</tissue>
    </source>
</reference>
<protein>
    <submittedName>
        <fullName evidence="1">Uncharacterized protein</fullName>
    </submittedName>
</protein>
<dbReference type="Proteomes" id="UP000295264">
    <property type="component" value="Unassembled WGS sequence"/>
</dbReference>
<comment type="caution">
    <text evidence="1">The sequence shown here is derived from an EMBL/GenBank/DDBJ whole genome shotgun (WGS) entry which is preliminary data.</text>
</comment>
<name>A0A484GW20_SOUCH</name>
<feature type="non-terminal residue" evidence="1">
    <location>
        <position position="1"/>
    </location>
</feature>
<keyword evidence="2" id="KW-1185">Reference proteome</keyword>
<dbReference type="AlphaFoldDB" id="A0A484GW20"/>
<sequence>FQSGSQGYPPTSLISLTVAMVFCLSPVPTPGDKASGARNWWSLASLETN</sequence>